<dbReference type="InterPro" id="IPR000243">
    <property type="entry name" value="Pept_T1A_subB"/>
</dbReference>
<evidence type="ECO:0000256" key="2">
    <source>
        <dbReference type="ARBA" id="ARBA00022490"/>
    </source>
</evidence>
<comment type="caution">
    <text evidence="9">Lacks conserved residue(s) required for the propagation of feature annotation.</text>
</comment>
<gene>
    <name evidence="9" type="primary">psmB</name>
    <name evidence="10" type="ORF">ENM60_00495</name>
</gene>
<dbReference type="InterPro" id="IPR019983">
    <property type="entry name" value="Pept_T1A_Psome_bsu_arc"/>
</dbReference>
<dbReference type="GO" id="GO:0004298">
    <property type="term" value="F:threonine-type endopeptidase activity"/>
    <property type="evidence" value="ECO:0007669"/>
    <property type="project" value="UniProtKB-UniRule"/>
</dbReference>
<evidence type="ECO:0000256" key="5">
    <source>
        <dbReference type="ARBA" id="ARBA00022801"/>
    </source>
</evidence>
<dbReference type="GO" id="GO:0019774">
    <property type="term" value="C:proteasome core complex, beta-subunit complex"/>
    <property type="evidence" value="ECO:0007669"/>
    <property type="project" value="UniProtKB-UniRule"/>
</dbReference>
<dbReference type="PANTHER" id="PTHR32194">
    <property type="entry name" value="METALLOPROTEASE TLDD"/>
    <property type="match status" value="1"/>
</dbReference>
<evidence type="ECO:0000256" key="3">
    <source>
        <dbReference type="ARBA" id="ARBA00022670"/>
    </source>
</evidence>
<evidence type="ECO:0000256" key="9">
    <source>
        <dbReference type="HAMAP-Rule" id="MF_02113"/>
    </source>
</evidence>
<comment type="activity regulation">
    <text evidence="9">The formation of the proteasomal ATPase PAN-20S proteasome complex, via the docking of the C-termini of PAN into the intersubunit pockets in the alpha-rings, triggers opening of the gate for substrate entry. Interconversion between the open-gate and close-gate conformations leads to a dynamic regulation of the 20S proteasome proteolysis activity.</text>
</comment>
<dbReference type="PROSITE" id="PS51476">
    <property type="entry name" value="PROTEASOME_BETA_2"/>
    <property type="match status" value="1"/>
</dbReference>
<dbReference type="PRINTS" id="PR00141">
    <property type="entry name" value="PROTEASOME"/>
</dbReference>
<sequence length="206" mass="22641">MAVLEAVLPGTVIGIKTSNGVVFAGEKRLTYDGFILSKNVRKLFPITDHVAVGFAGLTGDMNYLYRILRAEAKRYELEHGREIKARGLAKLLSIILYSYKLFPMLTEAVVGGFDEAPSLFVLDPVGSLLEERYTALGSGSQLALSIVEQGYREDMPLEEAKNLALKAILAAIERDVLSGDGVDFLLITREGIRSEEYMLTRSPSHS</sequence>
<dbReference type="InterPro" id="IPR001353">
    <property type="entry name" value="Proteasome_sua/b"/>
</dbReference>
<keyword evidence="8 9" id="KW-0865">Zymogen</keyword>
<dbReference type="SUPFAM" id="SSF56235">
    <property type="entry name" value="N-terminal nucleophile aminohydrolases (Ntn hydrolases)"/>
    <property type="match status" value="1"/>
</dbReference>
<dbReference type="AlphaFoldDB" id="A0A7J3XXG2"/>
<comment type="subunit">
    <text evidence="9">The 20S proteasome core is composed of 14 alpha and 14 beta subunits that assemble into four stacked heptameric rings, resulting in a barrel-shaped structure. The two inner rings, each composed of seven catalytic beta subunits, are sandwiched by two outer rings, each composed of seven alpha subunits. The catalytic chamber with the active sites is on the inside of the barrel. Has a gated structure, the ends of the cylinder being occluded by the N-termini of the alpha-subunits. Is capped at one or both ends by the proteasome regulatory ATPase, PAN.</text>
</comment>
<keyword evidence="5 9" id="KW-0378">Hydrolase</keyword>
<evidence type="ECO:0000256" key="1">
    <source>
        <dbReference type="ARBA" id="ARBA00001198"/>
    </source>
</evidence>
<dbReference type="Gene3D" id="3.60.20.10">
    <property type="entry name" value="Glutamine Phosphoribosylpyrophosphate, subunit 1, domain 1"/>
    <property type="match status" value="1"/>
</dbReference>
<reference evidence="10" key="1">
    <citation type="journal article" date="2020" name="mSystems">
        <title>Genome- and Community-Level Interaction Insights into Carbon Utilization and Element Cycling Functions of Hydrothermarchaeota in Hydrothermal Sediment.</title>
        <authorList>
            <person name="Zhou Z."/>
            <person name="Liu Y."/>
            <person name="Xu W."/>
            <person name="Pan J."/>
            <person name="Luo Z.H."/>
            <person name="Li M."/>
        </authorList>
    </citation>
    <scope>NUCLEOTIDE SEQUENCE [LARGE SCALE GENOMIC DNA]</scope>
    <source>
        <strain evidence="10">SpSt-110</strain>
    </source>
</reference>
<dbReference type="GO" id="GO:0010498">
    <property type="term" value="P:proteasomal protein catabolic process"/>
    <property type="evidence" value="ECO:0007669"/>
    <property type="project" value="UniProtKB-UniRule"/>
</dbReference>
<evidence type="ECO:0000256" key="7">
    <source>
        <dbReference type="ARBA" id="ARBA00022942"/>
    </source>
</evidence>
<dbReference type="PANTHER" id="PTHR32194:SF2">
    <property type="entry name" value="PROTEASOME SUBUNIT BETA TYPE-1"/>
    <property type="match status" value="1"/>
</dbReference>
<dbReference type="Pfam" id="PF00227">
    <property type="entry name" value="Proteasome"/>
    <property type="match status" value="1"/>
</dbReference>
<comment type="function">
    <text evidence="9">Component of the proteasome core, a large protease complex with broad specificity involved in protein degradation.</text>
</comment>
<comment type="caution">
    <text evidence="10">The sequence shown here is derived from an EMBL/GenBank/DDBJ whole genome shotgun (WGS) entry which is preliminary data.</text>
</comment>
<feature type="chain" id="PRO_5029989395" description="Proteasome subunit beta" evidence="9">
    <location>
        <begin position="10"/>
        <end position="206"/>
    </location>
</feature>
<keyword evidence="2 9" id="KW-0963">Cytoplasm</keyword>
<evidence type="ECO:0000313" key="10">
    <source>
        <dbReference type="EMBL" id="HHP67271.1"/>
    </source>
</evidence>
<comment type="similarity">
    <text evidence="9">Belongs to the peptidase T1B family.</text>
</comment>
<evidence type="ECO:0000256" key="6">
    <source>
        <dbReference type="ARBA" id="ARBA00022813"/>
    </source>
</evidence>
<dbReference type="InterPro" id="IPR023333">
    <property type="entry name" value="Proteasome_suB-type"/>
</dbReference>
<dbReference type="HAMAP" id="MF_02113_A">
    <property type="entry name" value="Proteasome_B_A"/>
    <property type="match status" value="1"/>
</dbReference>
<comment type="subcellular location">
    <subcellularLocation>
        <location evidence="9">Cytoplasm</location>
    </subcellularLocation>
</comment>
<evidence type="ECO:0000256" key="8">
    <source>
        <dbReference type="ARBA" id="ARBA00023145"/>
    </source>
</evidence>
<keyword evidence="7 9" id="KW-0647">Proteasome</keyword>
<comment type="catalytic activity">
    <reaction evidence="1 9">
        <text>Cleavage of peptide bonds with very broad specificity.</text>
        <dbReference type="EC" id="3.4.25.1"/>
    </reaction>
</comment>
<dbReference type="InterPro" id="IPR029055">
    <property type="entry name" value="Ntn_hydrolases_N"/>
</dbReference>
<dbReference type="EMBL" id="DRYK01000013">
    <property type="protein sequence ID" value="HHP67271.1"/>
    <property type="molecule type" value="Genomic_DNA"/>
</dbReference>
<dbReference type="EC" id="3.4.25.1" evidence="9"/>
<keyword evidence="3 9" id="KW-0645">Protease</keyword>
<keyword evidence="4 9" id="KW-0888">Threonine protease</keyword>
<evidence type="ECO:0000256" key="4">
    <source>
        <dbReference type="ARBA" id="ARBA00022698"/>
    </source>
</evidence>
<dbReference type="GO" id="GO:0005737">
    <property type="term" value="C:cytoplasm"/>
    <property type="evidence" value="ECO:0007669"/>
    <property type="project" value="UniProtKB-SubCell"/>
</dbReference>
<feature type="propeptide" id="PRO_5029989396" description="Removed in mature form; by autocatalysis" evidence="9">
    <location>
        <begin position="1"/>
        <end position="9"/>
    </location>
</feature>
<proteinExistence type="inferred from homology"/>
<name>A0A7J3XXG2_9CREN</name>
<protein>
    <recommendedName>
        <fullName evidence="9">Proteasome subunit beta</fullName>
        <ecNumber evidence="9">3.4.25.1</ecNumber>
    </recommendedName>
    <alternativeName>
        <fullName evidence="9">20S proteasome beta subunit</fullName>
    </alternativeName>
    <alternativeName>
        <fullName evidence="9">Proteasome core protein PsmB</fullName>
    </alternativeName>
</protein>
<keyword evidence="6 9" id="KW-0068">Autocatalytic cleavage</keyword>
<accession>A0A7J3XXG2</accession>
<organism evidence="10">
    <name type="scientific">Thermogladius calderae</name>
    <dbReference type="NCBI Taxonomy" id="1200300"/>
    <lineage>
        <taxon>Archaea</taxon>
        <taxon>Thermoproteota</taxon>
        <taxon>Thermoprotei</taxon>
        <taxon>Desulfurococcales</taxon>
        <taxon>Desulfurococcaceae</taxon>
        <taxon>Thermogladius</taxon>
    </lineage>
</organism>